<sequence>MVTAPGSRGDHLRFGEQVGAAVAGEEWGLMLRPPTSSGYTNWQSGFPPVSRERTAVGPAAINSIGSLGGFFGPCVIGKNATIGLYFPIGCLVVCAVMPAFPANRGDGAEVVHV</sequence>
<organism evidence="1 2">
    <name type="scientific">Actinomadura rugatobispora</name>
    <dbReference type="NCBI Taxonomy" id="1994"/>
    <lineage>
        <taxon>Bacteria</taxon>
        <taxon>Bacillati</taxon>
        <taxon>Actinomycetota</taxon>
        <taxon>Actinomycetes</taxon>
        <taxon>Streptosporangiales</taxon>
        <taxon>Thermomonosporaceae</taxon>
        <taxon>Actinomadura</taxon>
    </lineage>
</organism>
<gene>
    <name evidence="1" type="ORF">ACFPZN_32710</name>
</gene>
<dbReference type="RefSeq" id="WP_378286152.1">
    <property type="nucleotide sequence ID" value="NZ_JBHSON010000053.1"/>
</dbReference>
<protein>
    <recommendedName>
        <fullName evidence="3">MFS transporter</fullName>
    </recommendedName>
</protein>
<name>A0ABW1A9Z4_9ACTN</name>
<reference evidence="2" key="1">
    <citation type="journal article" date="2019" name="Int. J. Syst. Evol. Microbiol.">
        <title>The Global Catalogue of Microorganisms (GCM) 10K type strain sequencing project: providing services to taxonomists for standard genome sequencing and annotation.</title>
        <authorList>
            <consortium name="The Broad Institute Genomics Platform"/>
            <consortium name="The Broad Institute Genome Sequencing Center for Infectious Disease"/>
            <person name="Wu L."/>
            <person name="Ma J."/>
        </authorList>
    </citation>
    <scope>NUCLEOTIDE SEQUENCE [LARGE SCALE GENOMIC DNA]</scope>
    <source>
        <strain evidence="2">KCTC 42087</strain>
    </source>
</reference>
<evidence type="ECO:0008006" key="3">
    <source>
        <dbReference type="Google" id="ProtNLM"/>
    </source>
</evidence>
<keyword evidence="2" id="KW-1185">Reference proteome</keyword>
<evidence type="ECO:0000313" key="1">
    <source>
        <dbReference type="EMBL" id="MFC5750413.1"/>
    </source>
</evidence>
<dbReference type="EMBL" id="JBHSON010000053">
    <property type="protein sequence ID" value="MFC5750413.1"/>
    <property type="molecule type" value="Genomic_DNA"/>
</dbReference>
<proteinExistence type="predicted"/>
<comment type="caution">
    <text evidence="1">The sequence shown here is derived from an EMBL/GenBank/DDBJ whole genome shotgun (WGS) entry which is preliminary data.</text>
</comment>
<evidence type="ECO:0000313" key="2">
    <source>
        <dbReference type="Proteomes" id="UP001596074"/>
    </source>
</evidence>
<dbReference type="Proteomes" id="UP001596074">
    <property type="component" value="Unassembled WGS sequence"/>
</dbReference>
<accession>A0ABW1A9Z4</accession>